<evidence type="ECO:0000313" key="2">
    <source>
        <dbReference type="Proteomes" id="UP000830454"/>
    </source>
</evidence>
<dbReference type="Proteomes" id="UP000830454">
    <property type="component" value="Chromosome"/>
</dbReference>
<sequence>MPDLKTLKLQGTKLVPVNRFNLEASKPSTSFKGTKASNFKVIRHPIINSIQIKPLIIRPLITKEYFPIIENSQSIRENSTFKDFTDSKINLYFPEIEVIPNNNTLFYYENILDSKGQNSDLIGRITLKYIEKNKPSTPTQQNIALNLKQVVLNLKVSDRVITINGNVDTVKKEITFHLIGEAVKIAFSNLVTDIDRFKCNLDLFFDFKGYSKFKRNFIFAKDFKFNRQLLNLKPTEKSNIKRKMIIEAPLIVRKGTAKNNIKNDIRAIQVEKKLTAKNEKITPDFVKSTFLLKVNKTINYPLPNDPSKSLYKTIGGGFINHPFNLNEDFSQYQQIFVPGVNFDSLSIYKSTTTANEFLLIPKKYHISRDTDTMKPCIETIFHAYEEGTGLTEDISKINFQFAIGPNLSEFDLAKLKIDLKKNNFLDGNSINYLTDVRFIYPNEINSEYEINGNHLLQNAEITVDGKHFLISLNTENLNEASILINAINNSISQYANINFKHKEIKDTAVIDINLEKTIGEIIEIIFDEESKKINLTNVSISQCKLNSVLTIDNNNNIHYNSSLFSNYPLLDGGQSVELLHTQLNSNLASKPLKDVYFDFESIENISDEFSQIVSSSTNYNRYIQVQIQKQETDINKIQIKLTVNDTGSVFIIEKLKDDFRKPILFNFIIKNSTSLNTTIGYEVNYFDIDNNIISSKNFGFDFSTSSTIYIPNHN</sequence>
<accession>A0ABY4HQG8</accession>
<protein>
    <submittedName>
        <fullName evidence="1">Uncharacterized protein</fullName>
    </submittedName>
</protein>
<proteinExistence type="predicted"/>
<reference evidence="1" key="2">
    <citation type="submission" date="2022-04" db="EMBL/GenBank/DDBJ databases">
        <title>Complete Genome Sequence of Flavobacterium sediminilitoris YSM-43, Isolated from a Tidal Sediment.</title>
        <authorList>
            <person name="Lee P.A."/>
        </authorList>
    </citation>
    <scope>NUCLEOTIDE SEQUENCE</scope>
    <source>
        <strain evidence="1">YSM-43</strain>
    </source>
</reference>
<dbReference type="RefSeq" id="WP_246917886.1">
    <property type="nucleotide sequence ID" value="NZ_CP090145.1"/>
</dbReference>
<gene>
    <name evidence="1" type="ORF">LXD69_04765</name>
</gene>
<dbReference type="EMBL" id="CP090145">
    <property type="protein sequence ID" value="UOX34823.1"/>
    <property type="molecule type" value="Genomic_DNA"/>
</dbReference>
<name>A0ABY4HQG8_9FLAO</name>
<keyword evidence="2" id="KW-1185">Reference proteome</keyword>
<organism evidence="1 2">
    <name type="scientific">Flavobacterium sediminilitoris</name>
    <dbReference type="NCBI Taxonomy" id="2024526"/>
    <lineage>
        <taxon>Bacteria</taxon>
        <taxon>Pseudomonadati</taxon>
        <taxon>Bacteroidota</taxon>
        <taxon>Flavobacteriia</taxon>
        <taxon>Flavobacteriales</taxon>
        <taxon>Flavobacteriaceae</taxon>
        <taxon>Flavobacterium</taxon>
    </lineage>
</organism>
<reference evidence="1" key="1">
    <citation type="submission" date="2021-12" db="EMBL/GenBank/DDBJ databases">
        <authorList>
            <person name="Cha I.-T."/>
            <person name="Lee K.-E."/>
            <person name="Park S.-J."/>
        </authorList>
    </citation>
    <scope>NUCLEOTIDE SEQUENCE</scope>
    <source>
        <strain evidence="1">YSM-43</strain>
    </source>
</reference>
<evidence type="ECO:0000313" key="1">
    <source>
        <dbReference type="EMBL" id="UOX34823.1"/>
    </source>
</evidence>